<dbReference type="PANTHER" id="PTHR12001:SF71">
    <property type="entry name" value="(2E,6E)-FARNESYL DIPHOSPHATE SYNTHASE"/>
    <property type="match status" value="1"/>
</dbReference>
<dbReference type="SFLD" id="SFLDS00005">
    <property type="entry name" value="Isoprenoid_Synthase_Type_I"/>
    <property type="match status" value="1"/>
</dbReference>
<dbReference type="AlphaFoldDB" id="A0A2T0LNV6"/>
<keyword evidence="1" id="KW-0456">Lyase</keyword>
<dbReference type="OrthoDB" id="4497239at2"/>
<dbReference type="Gene3D" id="1.10.600.10">
    <property type="entry name" value="Farnesyl Diphosphate Synthase"/>
    <property type="match status" value="2"/>
</dbReference>
<name>A0A2T0LNV6_9PSEU</name>
<gene>
    <name evidence="2" type="ORF">B0I33_11030</name>
</gene>
<dbReference type="Proteomes" id="UP000238362">
    <property type="component" value="Unassembled WGS sequence"/>
</dbReference>
<dbReference type="Pfam" id="PF00348">
    <property type="entry name" value="polyprenyl_synt"/>
    <property type="match status" value="1"/>
</dbReference>
<dbReference type="GO" id="GO:0010333">
    <property type="term" value="F:terpene synthase activity"/>
    <property type="evidence" value="ECO:0007669"/>
    <property type="project" value="InterPro"/>
</dbReference>
<accession>A0A2T0LNV6</accession>
<dbReference type="GO" id="GO:0004659">
    <property type="term" value="F:prenyltransferase activity"/>
    <property type="evidence" value="ECO:0007669"/>
    <property type="project" value="InterPro"/>
</dbReference>
<evidence type="ECO:0000313" key="2">
    <source>
        <dbReference type="EMBL" id="PRX44932.1"/>
    </source>
</evidence>
<dbReference type="EMBL" id="PVNH01000010">
    <property type="protein sequence ID" value="PRX44932.1"/>
    <property type="molecule type" value="Genomic_DNA"/>
</dbReference>
<dbReference type="PANTHER" id="PTHR12001">
    <property type="entry name" value="GERANYLGERANYL PYROPHOSPHATE SYNTHASE"/>
    <property type="match status" value="1"/>
</dbReference>
<dbReference type="CDD" id="cd00685">
    <property type="entry name" value="Trans_IPPS_HT"/>
    <property type="match status" value="1"/>
</dbReference>
<dbReference type="SUPFAM" id="SSF48576">
    <property type="entry name" value="Terpenoid synthases"/>
    <property type="match status" value="2"/>
</dbReference>
<evidence type="ECO:0000256" key="1">
    <source>
        <dbReference type="ARBA" id="ARBA00023239"/>
    </source>
</evidence>
<dbReference type="RefSeq" id="WP_106180897.1">
    <property type="nucleotide sequence ID" value="NZ_PVNH01000010.1"/>
</dbReference>
<organism evidence="2 3">
    <name type="scientific">Prauserella shujinwangii</name>
    <dbReference type="NCBI Taxonomy" id="1453103"/>
    <lineage>
        <taxon>Bacteria</taxon>
        <taxon>Bacillati</taxon>
        <taxon>Actinomycetota</taxon>
        <taxon>Actinomycetes</taxon>
        <taxon>Pseudonocardiales</taxon>
        <taxon>Pseudonocardiaceae</taxon>
        <taxon>Prauserella</taxon>
    </lineage>
</organism>
<keyword evidence="3" id="KW-1185">Reference proteome</keyword>
<dbReference type="InterPro" id="IPR000092">
    <property type="entry name" value="Polyprenyl_synt"/>
</dbReference>
<proteinExistence type="predicted"/>
<sequence>MNLSILDSYSGALHDGMRAAFEGLPPELGQPSAYTLGAAGPDCHRITGTNGKLLRPTLTLLCAQAAGGRLPDAVPGAVAVQLAHDFSLVHDDIMNADSTRRERRSGSDPCGPGRAVLAGDLLHTLATRTLARVETPRAGAALRVLIDAVMALLRGQAADLAHERVTEISEERARQAATDRTAELIGAACRIGAVLAGVPPRGRRALAFHRYGVTLGMAVQLVDDIVGLWGRPASTGSPVWSGLARRRRSLPVVHALRAPHPAADELRRHGAALLREDSAAVAELVEQAGGREWAETEARHNVHDAVRIVDGLDAAEPYRAALKDVAWSVLEALSTRGGQPAHMPPTGTTVATETVIVPPEYRIAVVADRFPRRFHEHRWSLRTSTRQWMAAHGLLPDDVADAYTDNLLCYTDLVAGYYVGAPDPVLRAIAEFSAWFFVWDDQHGVLAAASHDQAWQALSTALRRALRRPGERNSAHDPPLVAAFADVVPRIRGDFSDDWAARFARHMAAVFDAYDQEYRNRRAGRVPDVDELLALRRDTFGHDVWIDLLESASGRELPAEIREHEAYRRAVAASQQFCSTYNDLCSLRKELAAGELHNLGISLMRHRGLGLEQATGAVRAHAVRRVERFLAAEARLTTLLDAGHWSTEIADTVRSCLANARNWISSTYWFHHESGRYRMREWADPARPPYVAGSES</sequence>
<dbReference type="InterPro" id="IPR008949">
    <property type="entry name" value="Isoprenoid_synthase_dom_sf"/>
</dbReference>
<dbReference type="SFLD" id="SFLDG01020">
    <property type="entry name" value="Terpene_Cyclase_Like_2"/>
    <property type="match status" value="1"/>
</dbReference>
<evidence type="ECO:0000313" key="3">
    <source>
        <dbReference type="Proteomes" id="UP000238362"/>
    </source>
</evidence>
<comment type="caution">
    <text evidence="2">The sequence shown here is derived from an EMBL/GenBank/DDBJ whole genome shotgun (WGS) entry which is preliminary data.</text>
</comment>
<dbReference type="Pfam" id="PF19086">
    <property type="entry name" value="Terpene_syn_C_2"/>
    <property type="match status" value="1"/>
</dbReference>
<reference evidence="2 3" key="1">
    <citation type="submission" date="2018-03" db="EMBL/GenBank/DDBJ databases">
        <title>Genomic Encyclopedia of Type Strains, Phase III (KMG-III): the genomes of soil and plant-associated and newly described type strains.</title>
        <authorList>
            <person name="Whitman W."/>
        </authorList>
    </citation>
    <scope>NUCLEOTIDE SEQUENCE [LARGE SCALE GENOMIC DNA]</scope>
    <source>
        <strain evidence="2 3">CGMCC 4.7125</strain>
    </source>
</reference>
<dbReference type="GO" id="GO:0008299">
    <property type="term" value="P:isoprenoid biosynthetic process"/>
    <property type="evidence" value="ECO:0007669"/>
    <property type="project" value="InterPro"/>
</dbReference>
<protein>
    <submittedName>
        <fullName evidence="2">Geranylgeranyl pyrophosphate synthase</fullName>
    </submittedName>
</protein>
<dbReference type="InterPro" id="IPR034686">
    <property type="entry name" value="Terpene_cyclase-like_2"/>
</dbReference>